<dbReference type="InterPro" id="IPR036365">
    <property type="entry name" value="PGBD-like_sf"/>
</dbReference>
<dbReference type="PANTHER" id="PTHR30417:SF1">
    <property type="entry name" value="N-ACETYLMURAMOYL-L-ALANINE AMIDASE AMID"/>
    <property type="match status" value="1"/>
</dbReference>
<keyword evidence="4" id="KW-0378">Hydrolase</keyword>
<dbReference type="SUPFAM" id="SSF55846">
    <property type="entry name" value="N-acetylmuramoyl-L-alanine amidase-like"/>
    <property type="match status" value="1"/>
</dbReference>
<dbReference type="EMBL" id="PENI01000015">
    <property type="protein sequence ID" value="RMB83638.1"/>
    <property type="molecule type" value="Genomic_DNA"/>
</dbReference>
<comment type="caution">
    <text evidence="7">The sequence shown here is derived from an EMBL/GenBank/DDBJ whole genome shotgun (WGS) entry which is preliminary data.</text>
</comment>
<dbReference type="InterPro" id="IPR036366">
    <property type="entry name" value="PGBDSf"/>
</dbReference>
<dbReference type="EC" id="3.5.1.28" evidence="3"/>
<evidence type="ECO:0000313" key="7">
    <source>
        <dbReference type="EMBL" id="RMB83638.1"/>
    </source>
</evidence>
<dbReference type="GO" id="GO:0008745">
    <property type="term" value="F:N-acetylmuramoyl-L-alanine amidase activity"/>
    <property type="evidence" value="ECO:0007669"/>
    <property type="project" value="UniProtKB-EC"/>
</dbReference>
<keyword evidence="8" id="KW-1185">Reference proteome</keyword>
<dbReference type="InterPro" id="IPR018392">
    <property type="entry name" value="LysM"/>
</dbReference>
<dbReference type="GO" id="GO:0071555">
    <property type="term" value="P:cell wall organization"/>
    <property type="evidence" value="ECO:0007669"/>
    <property type="project" value="UniProtKB-KW"/>
</dbReference>
<protein>
    <recommendedName>
        <fullName evidence="3">N-acetylmuramoyl-L-alanine amidase</fullName>
        <ecNumber evidence="3">3.5.1.28</ecNumber>
    </recommendedName>
</protein>
<evidence type="ECO:0000256" key="3">
    <source>
        <dbReference type="ARBA" id="ARBA00011901"/>
    </source>
</evidence>
<dbReference type="GO" id="GO:0009254">
    <property type="term" value="P:peptidoglycan turnover"/>
    <property type="evidence" value="ECO:0007669"/>
    <property type="project" value="TreeGrafter"/>
</dbReference>
<dbReference type="InterPro" id="IPR036779">
    <property type="entry name" value="LysM_dom_sf"/>
</dbReference>
<dbReference type="CDD" id="cd06583">
    <property type="entry name" value="PGRP"/>
    <property type="match status" value="1"/>
</dbReference>
<dbReference type="PROSITE" id="PS51782">
    <property type="entry name" value="LYSM"/>
    <property type="match status" value="1"/>
</dbReference>
<keyword evidence="5" id="KW-0961">Cell wall biogenesis/degradation</keyword>
<dbReference type="InterPro" id="IPR002502">
    <property type="entry name" value="Amidase_domain"/>
</dbReference>
<dbReference type="Gene3D" id="3.40.80.10">
    <property type="entry name" value="Peptidoglycan recognition protein-like"/>
    <property type="match status" value="1"/>
</dbReference>
<dbReference type="Proteomes" id="UP000270471">
    <property type="component" value="Unassembled WGS sequence"/>
</dbReference>
<dbReference type="GO" id="GO:0009253">
    <property type="term" value="P:peptidoglycan catabolic process"/>
    <property type="evidence" value="ECO:0007669"/>
    <property type="project" value="InterPro"/>
</dbReference>
<dbReference type="Pfam" id="PF01510">
    <property type="entry name" value="Amidase_2"/>
    <property type="match status" value="1"/>
</dbReference>
<dbReference type="Gene3D" id="3.10.350.10">
    <property type="entry name" value="LysM domain"/>
    <property type="match status" value="1"/>
</dbReference>
<dbReference type="RefSeq" id="WP_121891637.1">
    <property type="nucleotide sequence ID" value="NZ_PENI01000015.1"/>
</dbReference>
<organism evidence="7 8">
    <name type="scientific">Streptomyces shenzhenensis</name>
    <dbReference type="NCBI Taxonomy" id="943815"/>
    <lineage>
        <taxon>Bacteria</taxon>
        <taxon>Bacillati</taxon>
        <taxon>Actinomycetota</taxon>
        <taxon>Actinomycetes</taxon>
        <taxon>Kitasatosporales</taxon>
        <taxon>Streptomycetaceae</taxon>
        <taxon>Streptomyces</taxon>
    </lineage>
</organism>
<sequence>MARMPGAEWRPLAVNFTNNGQAEVRGVVVHIMAGTFEGTDSWFRNTKAQASSHFGTSKTGKLRQWVDTSDRAWAQASGNTSWLSVENEGQGGDALTDAQLDRVAEVLAWAHKTYGVPLQVTNSPSGKGLGYHAMGGSAWGGHTSCPGSRIVAQLAEIVARAKKLTGTSTGGGTSSTYTVKAGDTLSSIGAEMGVAWKTLATLNGIKAPYVIHAGDVLKLKATTAPKSYSPPAFPAGLAPGKTSPSAKPLQRALKAAGFMAKSVAVADNYGPQTQAAVVRFHNAYPQYRAAGKTSDPAIGPKGWAYLHRLAYDK</sequence>
<dbReference type="SMART" id="SM00257">
    <property type="entry name" value="LysM"/>
    <property type="match status" value="1"/>
</dbReference>
<dbReference type="OrthoDB" id="66275at2"/>
<evidence type="ECO:0000256" key="2">
    <source>
        <dbReference type="ARBA" id="ARBA00007553"/>
    </source>
</evidence>
<dbReference type="InterPro" id="IPR036505">
    <property type="entry name" value="Amidase/PGRP_sf"/>
</dbReference>
<dbReference type="SMART" id="SM00644">
    <property type="entry name" value="Ami_2"/>
    <property type="match status" value="1"/>
</dbReference>
<gene>
    <name evidence="7" type="ORF">CTZ28_23255</name>
</gene>
<evidence type="ECO:0000256" key="1">
    <source>
        <dbReference type="ARBA" id="ARBA00001561"/>
    </source>
</evidence>
<comment type="catalytic activity">
    <reaction evidence="1">
        <text>Hydrolyzes the link between N-acetylmuramoyl residues and L-amino acid residues in certain cell-wall glycopeptides.</text>
        <dbReference type="EC" id="3.5.1.28"/>
    </reaction>
</comment>
<reference evidence="7 8" key="1">
    <citation type="submission" date="2017-11" db="EMBL/GenBank/DDBJ databases">
        <title>Draft genome of actinobacteria isolated from guarana (Paullinia cupana (Mart.) Ducke.</title>
        <authorList>
            <person name="Siqueira K.A."/>
            <person name="Liotti R.G."/>
            <person name="Mendes T.A.O."/>
            <person name="Soares M.A."/>
        </authorList>
    </citation>
    <scope>NUCLEOTIDE SEQUENCE [LARGE SCALE GENOMIC DNA]</scope>
    <source>
        <strain evidence="7 8">193</strain>
    </source>
</reference>
<dbReference type="PANTHER" id="PTHR30417">
    <property type="entry name" value="N-ACETYLMURAMOYL-L-ALANINE AMIDASE AMID"/>
    <property type="match status" value="1"/>
</dbReference>
<dbReference type="SUPFAM" id="SSF54106">
    <property type="entry name" value="LysM domain"/>
    <property type="match status" value="1"/>
</dbReference>
<dbReference type="SUPFAM" id="SSF47090">
    <property type="entry name" value="PGBD-like"/>
    <property type="match status" value="1"/>
</dbReference>
<evidence type="ECO:0000256" key="5">
    <source>
        <dbReference type="ARBA" id="ARBA00023316"/>
    </source>
</evidence>
<comment type="similarity">
    <text evidence="2">Belongs to the N-acetylmuramoyl-L-alanine amidase 2 family.</text>
</comment>
<feature type="domain" description="LysM" evidence="6">
    <location>
        <begin position="175"/>
        <end position="219"/>
    </location>
</feature>
<accession>A0A3M0I5P9</accession>
<evidence type="ECO:0000259" key="6">
    <source>
        <dbReference type="PROSITE" id="PS51782"/>
    </source>
</evidence>
<evidence type="ECO:0000256" key="4">
    <source>
        <dbReference type="ARBA" id="ARBA00022801"/>
    </source>
</evidence>
<proteinExistence type="inferred from homology"/>
<dbReference type="Gene3D" id="1.10.101.10">
    <property type="entry name" value="PGBD-like superfamily/PGBD"/>
    <property type="match status" value="1"/>
</dbReference>
<name>A0A3M0I5P9_9ACTN</name>
<dbReference type="InterPro" id="IPR051206">
    <property type="entry name" value="NAMLAA_amidase_2"/>
</dbReference>
<evidence type="ECO:0000313" key="8">
    <source>
        <dbReference type="Proteomes" id="UP000270471"/>
    </source>
</evidence>
<dbReference type="Pfam" id="PF01476">
    <property type="entry name" value="LysM"/>
    <property type="match status" value="1"/>
</dbReference>
<dbReference type="CDD" id="cd00118">
    <property type="entry name" value="LysM"/>
    <property type="match status" value="1"/>
</dbReference>
<dbReference type="AlphaFoldDB" id="A0A3M0I5P9"/>